<name>A0A0V0J7V8_SCHSO</name>
<comment type="similarity">
    <text evidence="1">Belongs to the apolipoprotein L family.</text>
</comment>
<evidence type="ECO:0000313" key="3">
    <source>
        <dbReference type="EMBL" id="JAP61835.1"/>
    </source>
</evidence>
<dbReference type="GO" id="GO:0016020">
    <property type="term" value="C:membrane"/>
    <property type="evidence" value="ECO:0007669"/>
    <property type="project" value="TreeGrafter"/>
</dbReference>
<dbReference type="GO" id="GO:0008289">
    <property type="term" value="F:lipid binding"/>
    <property type="evidence" value="ECO:0007669"/>
    <property type="project" value="InterPro"/>
</dbReference>
<feature type="coiled-coil region" evidence="2">
    <location>
        <begin position="5"/>
        <end position="39"/>
    </location>
</feature>
<proteinExistence type="inferred from homology"/>
<dbReference type="InterPro" id="IPR008405">
    <property type="entry name" value="ApoL"/>
</dbReference>
<organism evidence="3">
    <name type="scientific">Schistocephalus solidus</name>
    <name type="common">Tapeworm</name>
    <dbReference type="NCBI Taxonomy" id="70667"/>
    <lineage>
        <taxon>Eukaryota</taxon>
        <taxon>Metazoa</taxon>
        <taxon>Spiralia</taxon>
        <taxon>Lophotrochozoa</taxon>
        <taxon>Platyhelminthes</taxon>
        <taxon>Cestoda</taxon>
        <taxon>Eucestoda</taxon>
        <taxon>Diphyllobothriidea</taxon>
        <taxon>Diphyllobothriidae</taxon>
        <taxon>Schistocephalus</taxon>
    </lineage>
</organism>
<accession>A0A0V0J7V8</accession>
<sequence length="240" mass="25275">MEEALSEYISCLERLTSELRQLRKAVDDFKKKCDCAKAVGTSVSTGGTLLAIGSALFAIPTVGLSLLVTGAAVATTVAGAVTNGVTDAINISATKKFIQKSEAILAKSKQASDKLALHLEKMHLEFEDCKQQGMSQVEAAVHAALTTFICVPSVAANSCMKGISPQMLGLNLTAEGILKQGTATASKILAKNATAVVGRVAIGLNVALQVNDIFELFKEMDTDHPAARAIERILSQIEDK</sequence>
<dbReference type="PANTHER" id="PTHR14096:SF28">
    <property type="entry name" value="APOLIPOPROTEIN L, 1-RELATED"/>
    <property type="match status" value="1"/>
</dbReference>
<dbReference type="EMBL" id="GEEE01001390">
    <property type="protein sequence ID" value="JAP61835.1"/>
    <property type="molecule type" value="Transcribed_RNA"/>
</dbReference>
<dbReference type="PANTHER" id="PTHR14096">
    <property type="entry name" value="APOLIPOPROTEIN L"/>
    <property type="match status" value="1"/>
</dbReference>
<evidence type="ECO:0000256" key="2">
    <source>
        <dbReference type="SAM" id="Coils"/>
    </source>
</evidence>
<dbReference type="GO" id="GO:0042157">
    <property type="term" value="P:lipoprotein metabolic process"/>
    <property type="evidence" value="ECO:0007669"/>
    <property type="project" value="InterPro"/>
</dbReference>
<evidence type="ECO:0000256" key="1">
    <source>
        <dbReference type="ARBA" id="ARBA00010090"/>
    </source>
</evidence>
<dbReference type="GO" id="GO:0006869">
    <property type="term" value="P:lipid transport"/>
    <property type="evidence" value="ECO:0007669"/>
    <property type="project" value="InterPro"/>
</dbReference>
<protein>
    <recommendedName>
        <fullName evidence="4">Apolipoprotein L3</fullName>
    </recommendedName>
</protein>
<evidence type="ECO:0008006" key="4">
    <source>
        <dbReference type="Google" id="ProtNLM"/>
    </source>
</evidence>
<feature type="non-terminal residue" evidence="3">
    <location>
        <position position="240"/>
    </location>
</feature>
<reference evidence="3" key="1">
    <citation type="submission" date="2016-01" db="EMBL/GenBank/DDBJ databases">
        <title>Reference transcriptome for the parasite Schistocephalus solidus: insights into the molecular evolution of parasitism.</title>
        <authorList>
            <person name="Hebert F.O."/>
            <person name="Grambauer S."/>
            <person name="Barber I."/>
            <person name="Landry C.R."/>
            <person name="Aubin-Horth N."/>
        </authorList>
    </citation>
    <scope>NUCLEOTIDE SEQUENCE</scope>
</reference>
<keyword evidence="2" id="KW-0175">Coiled coil</keyword>
<dbReference type="GO" id="GO:0005576">
    <property type="term" value="C:extracellular region"/>
    <property type="evidence" value="ECO:0007669"/>
    <property type="project" value="InterPro"/>
</dbReference>
<dbReference type="AlphaFoldDB" id="A0A0V0J7V8"/>
<gene>
    <name evidence="3" type="ORF">TR165146</name>
</gene>